<sequence length="121" mass="12970">MAPLLPVHQPIPHHKKAMAMAMPPWTISSLRRPGSHELRIGDAGGLDGRVLGRREAVEGDGGVGRGDAGQERPHSARVVRRLDDDDGDGEAASGQDFAKLATESLRTYAAPIEDLAKVQFQ</sequence>
<evidence type="ECO:0000256" key="1">
    <source>
        <dbReference type="SAM" id="MobiDB-lite"/>
    </source>
</evidence>
<protein>
    <submittedName>
        <fullName evidence="2">Uncharacterized protein</fullName>
    </submittedName>
</protein>
<accession>M8BAX6</accession>
<name>M8BAX6_AEGTA</name>
<evidence type="ECO:0000313" key="2">
    <source>
        <dbReference type="EnsemblPlants" id="EMT22015"/>
    </source>
</evidence>
<dbReference type="EnsemblPlants" id="EMT22015">
    <property type="protein sequence ID" value="EMT22015"/>
    <property type="gene ID" value="F775_24705"/>
</dbReference>
<feature type="region of interest" description="Disordered" evidence="1">
    <location>
        <begin position="36"/>
        <end position="95"/>
    </location>
</feature>
<reference evidence="2" key="1">
    <citation type="submission" date="2015-06" db="UniProtKB">
        <authorList>
            <consortium name="EnsemblPlants"/>
        </authorList>
    </citation>
    <scope>IDENTIFICATION</scope>
</reference>
<proteinExistence type="predicted"/>
<dbReference type="AlphaFoldDB" id="M8BAX6"/>
<organism evidence="2">
    <name type="scientific">Aegilops tauschii</name>
    <name type="common">Tausch's goatgrass</name>
    <name type="synonym">Aegilops squarrosa</name>
    <dbReference type="NCBI Taxonomy" id="37682"/>
    <lineage>
        <taxon>Eukaryota</taxon>
        <taxon>Viridiplantae</taxon>
        <taxon>Streptophyta</taxon>
        <taxon>Embryophyta</taxon>
        <taxon>Tracheophyta</taxon>
        <taxon>Spermatophyta</taxon>
        <taxon>Magnoliopsida</taxon>
        <taxon>Liliopsida</taxon>
        <taxon>Poales</taxon>
        <taxon>Poaceae</taxon>
        <taxon>BOP clade</taxon>
        <taxon>Pooideae</taxon>
        <taxon>Triticodae</taxon>
        <taxon>Triticeae</taxon>
        <taxon>Triticinae</taxon>
        <taxon>Aegilops</taxon>
    </lineage>
</organism>